<dbReference type="AlphaFoldDB" id="A0A5A7TVT3"/>
<dbReference type="EMBL" id="SSTE01014625">
    <property type="protein sequence ID" value="KAA0045349.1"/>
    <property type="molecule type" value="Genomic_DNA"/>
</dbReference>
<comment type="caution">
    <text evidence="2">The sequence shown here is derived from an EMBL/GenBank/DDBJ whole genome shotgun (WGS) entry which is preliminary data.</text>
</comment>
<protein>
    <recommendedName>
        <fullName evidence="1">DUF4218 domain-containing protein</fullName>
    </recommendedName>
</protein>
<dbReference type="PANTHER" id="PTHR48451:SF1">
    <property type="entry name" value="DUF4218 DOMAIN-CONTAINING PROTEIN"/>
    <property type="match status" value="1"/>
</dbReference>
<evidence type="ECO:0000313" key="3">
    <source>
        <dbReference type="Proteomes" id="UP000321393"/>
    </source>
</evidence>
<dbReference type="PANTHER" id="PTHR48451">
    <property type="entry name" value="DUF4218 DOMAIN-CONTAINING PROTEIN"/>
    <property type="match status" value="1"/>
</dbReference>
<reference evidence="2 3" key="1">
    <citation type="submission" date="2019-08" db="EMBL/GenBank/DDBJ databases">
        <title>Draft genome sequences of two oriental melons (Cucumis melo L. var makuwa).</title>
        <authorList>
            <person name="Kwon S.-Y."/>
        </authorList>
    </citation>
    <scope>NUCLEOTIDE SEQUENCE [LARGE SCALE GENOMIC DNA]</scope>
    <source>
        <strain evidence="3">cv. SW 3</strain>
        <tissue evidence="2">Leaf</tissue>
    </source>
</reference>
<sequence length="166" mass="19146">MTSWLMVTYQGGVQRGIKHVPSAWMINRRSGYKVEYPSWDIDAIFQRSTCGVEVGYTMERSLCTLKQYVQNKVRPKGYIAEAYVMNESSTFSSCYLSGIETRFTRDERNDDTIPEDEVIDEFEISSRKIDVDPTIVERLVVHHITGDFINDRDEQLSHESGTSDNE</sequence>
<accession>A0A5A7TVT3</accession>
<feature type="domain" description="DUF4218" evidence="1">
    <location>
        <begin position="55"/>
        <end position="109"/>
    </location>
</feature>
<proteinExistence type="predicted"/>
<dbReference type="InterPro" id="IPR025452">
    <property type="entry name" value="DUF4218"/>
</dbReference>
<name>A0A5A7TVT3_CUCMM</name>
<dbReference type="Proteomes" id="UP000321393">
    <property type="component" value="Unassembled WGS sequence"/>
</dbReference>
<evidence type="ECO:0000313" key="2">
    <source>
        <dbReference type="EMBL" id="KAA0045349.1"/>
    </source>
</evidence>
<gene>
    <name evidence="2" type="ORF">E6C27_scaffold316G001280</name>
</gene>
<dbReference type="OrthoDB" id="1878503at2759"/>
<organism evidence="2 3">
    <name type="scientific">Cucumis melo var. makuwa</name>
    <name type="common">Oriental melon</name>
    <dbReference type="NCBI Taxonomy" id="1194695"/>
    <lineage>
        <taxon>Eukaryota</taxon>
        <taxon>Viridiplantae</taxon>
        <taxon>Streptophyta</taxon>
        <taxon>Embryophyta</taxon>
        <taxon>Tracheophyta</taxon>
        <taxon>Spermatophyta</taxon>
        <taxon>Magnoliopsida</taxon>
        <taxon>eudicotyledons</taxon>
        <taxon>Gunneridae</taxon>
        <taxon>Pentapetalae</taxon>
        <taxon>rosids</taxon>
        <taxon>fabids</taxon>
        <taxon>Cucurbitales</taxon>
        <taxon>Cucurbitaceae</taxon>
        <taxon>Benincaseae</taxon>
        <taxon>Cucumis</taxon>
    </lineage>
</organism>
<evidence type="ECO:0000259" key="1">
    <source>
        <dbReference type="Pfam" id="PF13960"/>
    </source>
</evidence>
<dbReference type="Pfam" id="PF13960">
    <property type="entry name" value="DUF4218"/>
    <property type="match status" value="1"/>
</dbReference>